<accession>T1KV62</accession>
<keyword evidence="2" id="KW-1185">Reference proteome</keyword>
<name>T1KV62_TETUR</name>
<evidence type="ECO:0000313" key="2">
    <source>
        <dbReference type="Proteomes" id="UP000015104"/>
    </source>
</evidence>
<dbReference type="Proteomes" id="UP000015104">
    <property type="component" value="Unassembled WGS sequence"/>
</dbReference>
<sequence length="151" mass="17037">MIIYKLQDYWMQLQNNLDGNVNPFSKDFAPQNSNLHIKTSSSPTSSIFNLNKEQNLYNIDSNSSNNSGTSSLLSWIEPELITTAADDKSDKKMLKRGNEERSVSRIKKALSLFAHWKPTYKQHLDDAYSSELVSAVSRGHGRTAGQALRWG</sequence>
<proteinExistence type="predicted"/>
<evidence type="ECO:0000313" key="1">
    <source>
        <dbReference type="EnsemblMetazoa" id="tetur22g02580.1"/>
    </source>
</evidence>
<protein>
    <submittedName>
        <fullName evidence="1">Uncharacterized protein</fullName>
    </submittedName>
</protein>
<dbReference type="AlphaFoldDB" id="T1KV62"/>
<reference evidence="2" key="1">
    <citation type="submission" date="2011-08" db="EMBL/GenBank/DDBJ databases">
        <authorList>
            <person name="Rombauts S."/>
        </authorList>
    </citation>
    <scope>NUCLEOTIDE SEQUENCE</scope>
    <source>
        <strain evidence="2">London</strain>
    </source>
</reference>
<dbReference type="EMBL" id="CAEY01000589">
    <property type="status" value="NOT_ANNOTATED_CDS"/>
    <property type="molecule type" value="Genomic_DNA"/>
</dbReference>
<organism evidence="1 2">
    <name type="scientific">Tetranychus urticae</name>
    <name type="common">Two-spotted spider mite</name>
    <dbReference type="NCBI Taxonomy" id="32264"/>
    <lineage>
        <taxon>Eukaryota</taxon>
        <taxon>Metazoa</taxon>
        <taxon>Ecdysozoa</taxon>
        <taxon>Arthropoda</taxon>
        <taxon>Chelicerata</taxon>
        <taxon>Arachnida</taxon>
        <taxon>Acari</taxon>
        <taxon>Acariformes</taxon>
        <taxon>Trombidiformes</taxon>
        <taxon>Prostigmata</taxon>
        <taxon>Eleutherengona</taxon>
        <taxon>Raphignathae</taxon>
        <taxon>Tetranychoidea</taxon>
        <taxon>Tetranychidae</taxon>
        <taxon>Tetranychus</taxon>
    </lineage>
</organism>
<dbReference type="HOGENOM" id="CLU_1733826_0_0_1"/>
<dbReference type="EnsemblMetazoa" id="tetur22g02580.1">
    <property type="protein sequence ID" value="tetur22g02580.1"/>
    <property type="gene ID" value="tetur22g02580"/>
</dbReference>
<reference evidence="1" key="2">
    <citation type="submission" date="2015-06" db="UniProtKB">
        <authorList>
            <consortium name="EnsemblMetazoa"/>
        </authorList>
    </citation>
    <scope>IDENTIFICATION</scope>
</reference>